<feature type="region of interest" description="Disordered" evidence="1">
    <location>
        <begin position="63"/>
        <end position="88"/>
    </location>
</feature>
<gene>
    <name evidence="2" type="ORF">UFOPK3099_01759</name>
</gene>
<organism evidence="2">
    <name type="scientific">freshwater metagenome</name>
    <dbReference type="NCBI Taxonomy" id="449393"/>
    <lineage>
        <taxon>unclassified sequences</taxon>
        <taxon>metagenomes</taxon>
        <taxon>ecological metagenomes</taxon>
    </lineage>
</organism>
<feature type="compositionally biased region" description="Basic and acidic residues" evidence="1">
    <location>
        <begin position="163"/>
        <end position="172"/>
    </location>
</feature>
<feature type="compositionally biased region" description="Basic and acidic residues" evidence="1">
    <location>
        <begin position="183"/>
        <end position="196"/>
    </location>
</feature>
<dbReference type="EMBL" id="CAFAAV010000141">
    <property type="protein sequence ID" value="CAB4827004.1"/>
    <property type="molecule type" value="Genomic_DNA"/>
</dbReference>
<feature type="region of interest" description="Disordered" evidence="1">
    <location>
        <begin position="1"/>
        <end position="24"/>
    </location>
</feature>
<evidence type="ECO:0000256" key="1">
    <source>
        <dbReference type="SAM" id="MobiDB-lite"/>
    </source>
</evidence>
<proteinExistence type="predicted"/>
<feature type="compositionally biased region" description="Basic and acidic residues" evidence="1">
    <location>
        <begin position="1"/>
        <end position="12"/>
    </location>
</feature>
<protein>
    <submittedName>
        <fullName evidence="2">Unannotated protein</fullName>
    </submittedName>
</protein>
<accession>A0A6J7A2T0</accession>
<dbReference type="AlphaFoldDB" id="A0A6J7A2T0"/>
<reference evidence="2" key="1">
    <citation type="submission" date="2020-05" db="EMBL/GenBank/DDBJ databases">
        <authorList>
            <person name="Chiriac C."/>
            <person name="Salcher M."/>
            <person name="Ghai R."/>
            <person name="Kavagutti S V."/>
        </authorList>
    </citation>
    <scope>NUCLEOTIDE SEQUENCE</scope>
</reference>
<name>A0A6J7A2T0_9ZZZZ</name>
<feature type="region of interest" description="Disordered" evidence="1">
    <location>
        <begin position="140"/>
        <end position="196"/>
    </location>
</feature>
<sequence length="196" mass="21865">MVCHPHSEELAHRAAGSRSSPVRDVPPLVGGAAARCRILRTALAHRVGRRWVLLVAAGGAGRGVRPRRRATQRAVSSSPVQRRAQHPACRHRRAEGEVLAGNHQWHGVVPGVLGTKRWLRPRRPTDARHSRWRPLRRHWPESVDQPGDGGRVLHPARAHRPRRSEAQGHHLPVDGYEVTGYRGADHPSGHRPERVL</sequence>
<evidence type="ECO:0000313" key="2">
    <source>
        <dbReference type="EMBL" id="CAB4827004.1"/>
    </source>
</evidence>